<dbReference type="KEGG" id="otd:J1M35_05825"/>
<gene>
    <name evidence="2" type="ORF">J1M35_05825</name>
</gene>
<keyword evidence="1" id="KW-0732">Signal</keyword>
<sequence>MRFTRHPFPAMAALALTACLTGHAQAESVHAAPGQVLAEYTRDAGAGANPARGSQLLARLEAGATSLELQLDAPIDHDKLERWFSSRCQATLQRSCSALEKADVAAWLIKEQNNSR</sequence>
<dbReference type="Pfam" id="PF09086">
    <property type="entry name" value="DUF1924"/>
    <property type="match status" value="1"/>
</dbReference>
<evidence type="ECO:0000313" key="3">
    <source>
        <dbReference type="Proteomes" id="UP000663903"/>
    </source>
</evidence>
<dbReference type="SUPFAM" id="SSF46626">
    <property type="entry name" value="Cytochrome c"/>
    <property type="match status" value="1"/>
</dbReference>
<proteinExistence type="predicted"/>
<dbReference type="GO" id="GO:0020037">
    <property type="term" value="F:heme binding"/>
    <property type="evidence" value="ECO:0007669"/>
    <property type="project" value="InterPro"/>
</dbReference>
<accession>A0A975CIW4</accession>
<dbReference type="InterPro" id="IPR036909">
    <property type="entry name" value="Cyt_c-like_dom_sf"/>
</dbReference>
<dbReference type="GO" id="GO:0009055">
    <property type="term" value="F:electron transfer activity"/>
    <property type="evidence" value="ECO:0007669"/>
    <property type="project" value="InterPro"/>
</dbReference>
<dbReference type="AlphaFoldDB" id="A0A975CIW4"/>
<dbReference type="RefSeq" id="WP_208010303.1">
    <property type="nucleotide sequence ID" value="NZ_CP071796.1"/>
</dbReference>
<dbReference type="EMBL" id="CP071796">
    <property type="protein sequence ID" value="QTD46404.1"/>
    <property type="molecule type" value="Genomic_DNA"/>
</dbReference>
<dbReference type="PROSITE" id="PS51257">
    <property type="entry name" value="PROKAR_LIPOPROTEIN"/>
    <property type="match status" value="1"/>
</dbReference>
<evidence type="ECO:0000256" key="1">
    <source>
        <dbReference type="SAM" id="SignalP"/>
    </source>
</evidence>
<organism evidence="2 3">
    <name type="scientific">Ottowia testudinis</name>
    <dbReference type="NCBI Taxonomy" id="2816950"/>
    <lineage>
        <taxon>Bacteria</taxon>
        <taxon>Pseudomonadati</taxon>
        <taxon>Pseudomonadota</taxon>
        <taxon>Betaproteobacteria</taxon>
        <taxon>Burkholderiales</taxon>
        <taxon>Comamonadaceae</taxon>
        <taxon>Ottowia</taxon>
    </lineage>
</organism>
<dbReference type="Proteomes" id="UP000663903">
    <property type="component" value="Chromosome"/>
</dbReference>
<reference evidence="2" key="1">
    <citation type="submission" date="2021-03" db="EMBL/GenBank/DDBJ databases">
        <title>Ottowia sp. 27C isolated from the cloaca of a Giant Asian pond turtle (Heosemys grandis).</title>
        <authorList>
            <person name="Spergser J."/>
            <person name="Busse H.-J."/>
        </authorList>
    </citation>
    <scope>NUCLEOTIDE SEQUENCE</scope>
    <source>
        <strain evidence="2">27C</strain>
    </source>
</reference>
<keyword evidence="3" id="KW-1185">Reference proteome</keyword>
<name>A0A975CIW4_9BURK</name>
<protein>
    <submittedName>
        <fullName evidence="2">DUF1924 domain-containing protein</fullName>
    </submittedName>
</protein>
<feature type="chain" id="PRO_5036941732" evidence="1">
    <location>
        <begin position="27"/>
        <end position="116"/>
    </location>
</feature>
<evidence type="ECO:0000313" key="2">
    <source>
        <dbReference type="EMBL" id="QTD46404.1"/>
    </source>
</evidence>
<feature type="signal peptide" evidence="1">
    <location>
        <begin position="1"/>
        <end position="26"/>
    </location>
</feature>
<dbReference type="Gene3D" id="1.10.760.10">
    <property type="entry name" value="Cytochrome c-like domain"/>
    <property type="match status" value="1"/>
</dbReference>
<dbReference type="InterPro" id="IPR015170">
    <property type="entry name" value="DUF1924_SHP"/>
</dbReference>